<accession>A0A7R7DS72</accession>
<evidence type="ECO:0000259" key="1">
    <source>
        <dbReference type="Pfam" id="PF15579"/>
    </source>
</evidence>
<evidence type="ECO:0000313" key="2">
    <source>
        <dbReference type="EMBL" id="BCJ36572.1"/>
    </source>
</evidence>
<dbReference type="EMBL" id="AP023355">
    <property type="protein sequence ID" value="BCJ36572.1"/>
    <property type="molecule type" value="Genomic_DNA"/>
</dbReference>
<dbReference type="AlphaFoldDB" id="A0A7R7DS72"/>
<dbReference type="RefSeq" id="WP_203962926.1">
    <property type="nucleotide sequence ID" value="NZ_AP023355.1"/>
</dbReference>
<dbReference type="Pfam" id="PF15579">
    <property type="entry name" value="Imm52"/>
    <property type="match status" value="1"/>
</dbReference>
<reference evidence="2 3" key="1">
    <citation type="submission" date="2020-08" db="EMBL/GenBank/DDBJ databases">
        <title>Whole genome shotgun sequence of Actinocatenispora thailandica NBRC 105041.</title>
        <authorList>
            <person name="Komaki H."/>
            <person name="Tamura T."/>
        </authorList>
    </citation>
    <scope>NUCLEOTIDE SEQUENCE [LARGE SCALE GENOMIC DNA]</scope>
    <source>
        <strain evidence="2 3">NBRC 105041</strain>
    </source>
</reference>
<keyword evidence="3" id="KW-1185">Reference proteome</keyword>
<dbReference type="Proteomes" id="UP000611640">
    <property type="component" value="Chromosome"/>
</dbReference>
<name>A0A7R7DS72_9ACTN</name>
<protein>
    <recommendedName>
        <fullName evidence="1">Immunity protein 52 domain-containing protein</fullName>
    </recommendedName>
</protein>
<evidence type="ECO:0000313" key="3">
    <source>
        <dbReference type="Proteomes" id="UP000611640"/>
    </source>
</evidence>
<gene>
    <name evidence="2" type="ORF">Athai_40750</name>
</gene>
<feature type="domain" description="Immunity protein 52" evidence="1">
    <location>
        <begin position="28"/>
        <end position="215"/>
    </location>
</feature>
<dbReference type="InterPro" id="IPR028969">
    <property type="entry name" value="Imm52"/>
</dbReference>
<dbReference type="KEGG" id="atl:Athai_40750"/>
<organism evidence="2 3">
    <name type="scientific">Actinocatenispora thailandica</name>
    <dbReference type="NCBI Taxonomy" id="227318"/>
    <lineage>
        <taxon>Bacteria</taxon>
        <taxon>Bacillati</taxon>
        <taxon>Actinomycetota</taxon>
        <taxon>Actinomycetes</taxon>
        <taxon>Micromonosporales</taxon>
        <taxon>Micromonosporaceae</taxon>
        <taxon>Actinocatenispora</taxon>
    </lineage>
</organism>
<sequence length="241" mass="26147">MSANRSGWPEGAEPSSAAWTLDGVCRGRTDDLASCADRLGRFLRGLAATDRTLARWYDEDDQPVALDPAAMHALVERSRQDDDPEGTFGSIVLLHNGQDDERGAAIVEIVCGAGSAYVPDTLAVTLPRPDDAPDLYRRDRMIGLLDVAIDAWQPDWCRVRPQHPGAAATDPHSLAALSSWLVYLDHAVYSRAGELPAGVRALAREHGELFVLADTPQQLDPPTIDALRAAITFTPDWTDLA</sequence>
<proteinExistence type="predicted"/>